<dbReference type="SMART" id="SM00073">
    <property type="entry name" value="HPT"/>
    <property type="match status" value="1"/>
</dbReference>
<feature type="coiled-coil region" evidence="16">
    <location>
        <begin position="195"/>
        <end position="233"/>
    </location>
</feature>
<dbReference type="PANTHER" id="PTHR43047:SF72">
    <property type="entry name" value="OSMOSENSING HISTIDINE PROTEIN KINASE SLN1"/>
    <property type="match status" value="1"/>
</dbReference>
<dbReference type="Proteomes" id="UP000829384">
    <property type="component" value="Unassembled WGS sequence"/>
</dbReference>
<dbReference type="SMART" id="SM00387">
    <property type="entry name" value="HATPase_c"/>
    <property type="match status" value="1"/>
</dbReference>
<keyword evidence="4" id="KW-1003">Cell membrane</keyword>
<dbReference type="SUPFAM" id="SSF52172">
    <property type="entry name" value="CheY-like"/>
    <property type="match status" value="1"/>
</dbReference>
<accession>A0ABS9QW38</accession>
<evidence type="ECO:0000256" key="7">
    <source>
        <dbReference type="ARBA" id="ARBA00022679"/>
    </source>
</evidence>
<evidence type="ECO:0000256" key="11">
    <source>
        <dbReference type="ARBA" id="ARBA00022989"/>
    </source>
</evidence>
<evidence type="ECO:0000256" key="17">
    <source>
        <dbReference type="SAM" id="Phobius"/>
    </source>
</evidence>
<keyword evidence="7" id="KW-0808">Transferase</keyword>
<dbReference type="Gene3D" id="3.40.50.2300">
    <property type="match status" value="1"/>
</dbReference>
<keyword evidence="13 17" id="KW-0472">Membrane</keyword>
<name>A0ABS9QW38_9GAMM</name>
<dbReference type="PROSITE" id="PS50894">
    <property type="entry name" value="HPT"/>
    <property type="match status" value="1"/>
</dbReference>
<dbReference type="EC" id="2.7.13.3" evidence="3"/>
<dbReference type="Gene3D" id="3.30.565.10">
    <property type="entry name" value="Histidine kinase-like ATPase, C-terminal domain"/>
    <property type="match status" value="1"/>
</dbReference>
<comment type="subcellular location">
    <subcellularLocation>
        <location evidence="2">Cell inner membrane</location>
        <topology evidence="2">Multi-pass membrane protein</topology>
    </subcellularLocation>
</comment>
<organism evidence="21 22">
    <name type="scientific">Shewanella cutis</name>
    <dbReference type="NCBI Taxonomy" id="2766780"/>
    <lineage>
        <taxon>Bacteria</taxon>
        <taxon>Pseudomonadati</taxon>
        <taxon>Pseudomonadota</taxon>
        <taxon>Gammaproteobacteria</taxon>
        <taxon>Alteromonadales</taxon>
        <taxon>Shewanellaceae</taxon>
        <taxon>Shewanella</taxon>
    </lineage>
</organism>
<evidence type="ECO:0000256" key="14">
    <source>
        <dbReference type="PROSITE-ProRule" id="PRU00110"/>
    </source>
</evidence>
<feature type="transmembrane region" description="Helical" evidence="17">
    <location>
        <begin position="99"/>
        <end position="118"/>
    </location>
</feature>
<proteinExistence type="predicted"/>
<keyword evidence="22" id="KW-1185">Reference proteome</keyword>
<evidence type="ECO:0000313" key="21">
    <source>
        <dbReference type="EMBL" id="MCG9964536.1"/>
    </source>
</evidence>
<feature type="domain" description="Response regulatory" evidence="19">
    <location>
        <begin position="807"/>
        <end position="919"/>
    </location>
</feature>
<evidence type="ECO:0000256" key="6">
    <source>
        <dbReference type="ARBA" id="ARBA00022553"/>
    </source>
</evidence>
<dbReference type="InterPro" id="IPR003661">
    <property type="entry name" value="HisK_dim/P_dom"/>
</dbReference>
<dbReference type="PROSITE" id="PS50109">
    <property type="entry name" value="HIS_KIN"/>
    <property type="match status" value="1"/>
</dbReference>
<dbReference type="InterPro" id="IPR036890">
    <property type="entry name" value="HATPase_C_sf"/>
</dbReference>
<comment type="catalytic activity">
    <reaction evidence="1">
        <text>ATP + protein L-histidine = ADP + protein N-phospho-L-histidine.</text>
        <dbReference type="EC" id="2.7.13.3"/>
    </reaction>
</comment>
<sequence length="1019" mass="114870">MFAMIKNHNKSIKRHRLLFLLYCITVGLLANLSVVTIPIAVPLNVGNVAILVILARLGPLWALVCFAFVTYPLPSDIAVILTIFQAMLFGFHINRKNSSIIKISTTYFIIVFVTNKLLLPEAITDNPTSWLIFTSLSTALFIWTIKAANLLLALYVNNEQLRKQSLQHQLSFRVGLYTAIPATLLITLGLNGITNLHLVKQMTRYQNEVNDLKENIELKLKDYSSKIETLAKLTDIVVTKSILMQLVKQSPEFISALVTDADGTVNKFYKENVNNGNLGKVSVTDRAYYYEAKNTMSTYISDTFTGRSLGEDQLFAVSTPIINNNQFNGVLQLAIKLDSLLEVFNLPNDSISHRILIDKSGKKVWGNNISGDIGSIWIRPKHSEPMQKTFLENSLFNPLEPIIFSRDAHHLIVSNQVGITDWKLYFFIDTDELILDFSIYYLLSLLLITLILEISIQFSKRFVKNYTQALELLVDYTQQWDGKSTTKKNLNFTQSALEIDTLAHSFVNMQRRVAGAHHAIISTMNEVKLLNEALEERVEKRTKELEQERDKANQLAAVKTRFLANMSHEIRTPITIIKGFTEQILPNTQGEVHNALCKIEQNTLHLQNVINDILDAAKIDEGKMTIAEQTVAIIPLLNSLSDSMKVLATTKKLTTEMNIDIDDIEHIITDPFRLKQILLNFISNAVKFTPKGTVKLVANITSKDELCIAVIDEGIGISDHQASTLFEAFTQADSSTSRDFGGTGLGLFISKQLADAMSIKLHMQSELGVGSCFSVTLPESKIIKNLTEFPKNEKEIEHTIPDWKNYHVLIVDDVDDIRELIDIYLKDTEIAVDFAQNGQQAIQLVEKSHYDLVILDQQMPIMDGFTAAKAIREFNKSIPLLLLSADILDSETHQTSPFNKTIAKPFTKNQLIETIRLFIVDNSTSTKKINEEDEDELTREYLYTLPKVLLLLEKLVKCEDSSHLEHELHKLKGTSACLGLIAISHCAANLHNLLKERMIKLNELDDISLAVKKALKETE</sequence>
<dbReference type="Gene3D" id="1.20.120.160">
    <property type="entry name" value="HPT domain"/>
    <property type="match status" value="1"/>
</dbReference>
<feature type="transmembrane region" description="Helical" evidence="17">
    <location>
        <begin position="176"/>
        <end position="198"/>
    </location>
</feature>
<dbReference type="InterPro" id="IPR001789">
    <property type="entry name" value="Sig_transdc_resp-reg_receiver"/>
</dbReference>
<keyword evidence="12" id="KW-0902">Two-component regulatory system</keyword>
<dbReference type="EMBL" id="JACSDI010000007">
    <property type="protein sequence ID" value="MCG9964536.1"/>
    <property type="molecule type" value="Genomic_DNA"/>
</dbReference>
<dbReference type="Pfam" id="PF02518">
    <property type="entry name" value="HATPase_c"/>
    <property type="match status" value="1"/>
</dbReference>
<feature type="coiled-coil region" evidence="16">
    <location>
        <begin position="524"/>
        <end position="555"/>
    </location>
</feature>
<dbReference type="SUPFAM" id="SSF47384">
    <property type="entry name" value="Homodimeric domain of signal transducing histidine kinase"/>
    <property type="match status" value="1"/>
</dbReference>
<keyword evidence="6 15" id="KW-0597">Phosphoprotein</keyword>
<evidence type="ECO:0000256" key="8">
    <source>
        <dbReference type="ARBA" id="ARBA00022692"/>
    </source>
</evidence>
<evidence type="ECO:0000313" key="22">
    <source>
        <dbReference type="Proteomes" id="UP000829384"/>
    </source>
</evidence>
<protein>
    <recommendedName>
        <fullName evidence="3">histidine kinase</fullName>
        <ecNumber evidence="3">2.7.13.3</ecNumber>
    </recommendedName>
</protein>
<evidence type="ECO:0000256" key="12">
    <source>
        <dbReference type="ARBA" id="ARBA00023012"/>
    </source>
</evidence>
<feature type="domain" description="HPt" evidence="20">
    <location>
        <begin position="930"/>
        <end position="1019"/>
    </location>
</feature>
<dbReference type="InterPro" id="IPR005467">
    <property type="entry name" value="His_kinase_dom"/>
</dbReference>
<gene>
    <name evidence="21" type="ORF">H9J30_11500</name>
</gene>
<dbReference type="SMART" id="SM00448">
    <property type="entry name" value="REC"/>
    <property type="match status" value="1"/>
</dbReference>
<dbReference type="SUPFAM" id="SSF47226">
    <property type="entry name" value="Histidine-containing phosphotransfer domain, HPT domain"/>
    <property type="match status" value="1"/>
</dbReference>
<evidence type="ECO:0000259" key="20">
    <source>
        <dbReference type="PROSITE" id="PS50894"/>
    </source>
</evidence>
<dbReference type="RefSeq" id="WP_240131158.1">
    <property type="nucleotide sequence ID" value="NZ_JACSDI010000007.1"/>
</dbReference>
<evidence type="ECO:0000256" key="1">
    <source>
        <dbReference type="ARBA" id="ARBA00000085"/>
    </source>
</evidence>
<evidence type="ECO:0000259" key="18">
    <source>
        <dbReference type="PROSITE" id="PS50109"/>
    </source>
</evidence>
<dbReference type="InterPro" id="IPR003594">
    <property type="entry name" value="HATPase_dom"/>
</dbReference>
<dbReference type="Pfam" id="PF00512">
    <property type="entry name" value="HisKA"/>
    <property type="match status" value="1"/>
</dbReference>
<dbReference type="InterPro" id="IPR011006">
    <property type="entry name" value="CheY-like_superfamily"/>
</dbReference>
<evidence type="ECO:0000256" key="10">
    <source>
        <dbReference type="ARBA" id="ARBA00022840"/>
    </source>
</evidence>
<dbReference type="Gene3D" id="3.30.450.20">
    <property type="entry name" value="PAS domain"/>
    <property type="match status" value="1"/>
</dbReference>
<dbReference type="PANTHER" id="PTHR43047">
    <property type="entry name" value="TWO-COMPONENT HISTIDINE PROTEIN KINASE"/>
    <property type="match status" value="1"/>
</dbReference>
<keyword evidence="11 17" id="KW-1133">Transmembrane helix</keyword>
<keyword evidence="16" id="KW-0175">Coiled coil</keyword>
<dbReference type="Pfam" id="PF00072">
    <property type="entry name" value="Response_reg"/>
    <property type="match status" value="1"/>
</dbReference>
<keyword evidence="5" id="KW-0997">Cell inner membrane</keyword>
<dbReference type="SMART" id="SM00388">
    <property type="entry name" value="HisKA"/>
    <property type="match status" value="1"/>
</dbReference>
<reference evidence="21 22" key="1">
    <citation type="submission" date="2020-08" db="EMBL/GenBank/DDBJ databases">
        <title>Whole genome sequence of Shewanella sp strain PS-2.</title>
        <authorList>
            <person name="Das S.K."/>
        </authorList>
    </citation>
    <scope>NUCLEOTIDE SEQUENCE [LARGE SCALE GENOMIC DNA]</scope>
    <source>
        <strain evidence="21 22">PS-2</strain>
    </source>
</reference>
<dbReference type="Pfam" id="PF01627">
    <property type="entry name" value="Hpt"/>
    <property type="match status" value="1"/>
</dbReference>
<dbReference type="SUPFAM" id="SSF55874">
    <property type="entry name" value="ATPase domain of HSP90 chaperone/DNA topoisomerase II/histidine kinase"/>
    <property type="match status" value="1"/>
</dbReference>
<evidence type="ECO:0000259" key="19">
    <source>
        <dbReference type="PROSITE" id="PS50110"/>
    </source>
</evidence>
<comment type="caution">
    <text evidence="21">The sequence shown here is derived from an EMBL/GenBank/DDBJ whole genome shotgun (WGS) entry which is preliminary data.</text>
</comment>
<keyword evidence="10" id="KW-0067">ATP-binding</keyword>
<feature type="transmembrane region" description="Helical" evidence="17">
    <location>
        <begin position="130"/>
        <end position="156"/>
    </location>
</feature>
<feature type="domain" description="Histidine kinase" evidence="18">
    <location>
        <begin position="565"/>
        <end position="781"/>
    </location>
</feature>
<dbReference type="InterPro" id="IPR036097">
    <property type="entry name" value="HisK_dim/P_sf"/>
</dbReference>
<evidence type="ECO:0000256" key="9">
    <source>
        <dbReference type="ARBA" id="ARBA00022777"/>
    </source>
</evidence>
<keyword evidence="8 17" id="KW-0812">Transmembrane</keyword>
<evidence type="ECO:0000256" key="13">
    <source>
        <dbReference type="ARBA" id="ARBA00023136"/>
    </source>
</evidence>
<dbReference type="InterPro" id="IPR004358">
    <property type="entry name" value="Sig_transdc_His_kin-like_C"/>
</dbReference>
<evidence type="ECO:0000256" key="3">
    <source>
        <dbReference type="ARBA" id="ARBA00012438"/>
    </source>
</evidence>
<evidence type="ECO:0000256" key="2">
    <source>
        <dbReference type="ARBA" id="ARBA00004429"/>
    </source>
</evidence>
<dbReference type="InterPro" id="IPR036641">
    <property type="entry name" value="HPT_dom_sf"/>
</dbReference>
<evidence type="ECO:0000256" key="5">
    <source>
        <dbReference type="ARBA" id="ARBA00022519"/>
    </source>
</evidence>
<dbReference type="PRINTS" id="PR00344">
    <property type="entry name" value="BCTRLSENSOR"/>
</dbReference>
<evidence type="ECO:0000256" key="15">
    <source>
        <dbReference type="PROSITE-ProRule" id="PRU00169"/>
    </source>
</evidence>
<keyword evidence="10" id="KW-0547">Nucleotide-binding</keyword>
<feature type="modified residue" description="Phosphohistidine" evidence="14">
    <location>
        <position position="969"/>
    </location>
</feature>
<dbReference type="CDD" id="cd17546">
    <property type="entry name" value="REC_hyHK_CKI1_RcsC-like"/>
    <property type="match status" value="1"/>
</dbReference>
<dbReference type="CDD" id="cd16922">
    <property type="entry name" value="HATPase_EvgS-ArcB-TorS-like"/>
    <property type="match status" value="1"/>
</dbReference>
<dbReference type="CDD" id="cd18773">
    <property type="entry name" value="PDC1_HK_sensor"/>
    <property type="match status" value="1"/>
</dbReference>
<dbReference type="InterPro" id="IPR008207">
    <property type="entry name" value="Sig_transdc_His_kin_Hpt_dom"/>
</dbReference>
<dbReference type="Gene3D" id="1.10.287.130">
    <property type="match status" value="1"/>
</dbReference>
<keyword evidence="9" id="KW-0418">Kinase</keyword>
<feature type="modified residue" description="4-aspartylphosphate" evidence="15">
    <location>
        <position position="856"/>
    </location>
</feature>
<dbReference type="CDD" id="cd00082">
    <property type="entry name" value="HisKA"/>
    <property type="match status" value="1"/>
</dbReference>
<evidence type="ECO:0000256" key="16">
    <source>
        <dbReference type="SAM" id="Coils"/>
    </source>
</evidence>
<dbReference type="PROSITE" id="PS50110">
    <property type="entry name" value="RESPONSE_REGULATORY"/>
    <property type="match status" value="1"/>
</dbReference>
<evidence type="ECO:0000256" key="4">
    <source>
        <dbReference type="ARBA" id="ARBA00022475"/>
    </source>
</evidence>